<organism evidence="6 7">
    <name type="scientific">Prauserella oleivorans</name>
    <dbReference type="NCBI Taxonomy" id="1478153"/>
    <lineage>
        <taxon>Bacteria</taxon>
        <taxon>Bacillati</taxon>
        <taxon>Actinomycetota</taxon>
        <taxon>Actinomycetes</taxon>
        <taxon>Pseudonocardiales</taxon>
        <taxon>Pseudonocardiaceae</taxon>
        <taxon>Prauserella</taxon>
    </lineage>
</organism>
<dbReference type="Pfam" id="PF08352">
    <property type="entry name" value="oligo_HPY"/>
    <property type="match status" value="2"/>
</dbReference>
<dbReference type="InterPro" id="IPR050319">
    <property type="entry name" value="ABC_transp_ATP-bind"/>
</dbReference>
<dbReference type="EMBL" id="JBHUOF010000005">
    <property type="protein sequence ID" value="MFD2798683.1"/>
    <property type="molecule type" value="Genomic_DNA"/>
</dbReference>
<name>A0ABW5W7W9_9PSEU</name>
<dbReference type="InterPro" id="IPR027417">
    <property type="entry name" value="P-loop_NTPase"/>
</dbReference>
<dbReference type="InterPro" id="IPR003439">
    <property type="entry name" value="ABC_transporter-like_ATP-bd"/>
</dbReference>
<reference evidence="7" key="1">
    <citation type="journal article" date="2019" name="Int. J. Syst. Evol. Microbiol.">
        <title>The Global Catalogue of Microorganisms (GCM) 10K type strain sequencing project: providing services to taxonomists for standard genome sequencing and annotation.</title>
        <authorList>
            <consortium name="The Broad Institute Genomics Platform"/>
            <consortium name="The Broad Institute Genome Sequencing Center for Infectious Disease"/>
            <person name="Wu L."/>
            <person name="Ma J."/>
        </authorList>
    </citation>
    <scope>NUCLEOTIDE SEQUENCE [LARGE SCALE GENOMIC DNA]</scope>
    <source>
        <strain evidence="7">IBRC-M 10906</strain>
    </source>
</reference>
<dbReference type="SMART" id="SM00382">
    <property type="entry name" value="AAA"/>
    <property type="match status" value="2"/>
</dbReference>
<dbReference type="Pfam" id="PF00005">
    <property type="entry name" value="ABC_tran"/>
    <property type="match status" value="2"/>
</dbReference>
<evidence type="ECO:0000256" key="3">
    <source>
        <dbReference type="ARBA" id="ARBA00022741"/>
    </source>
</evidence>
<dbReference type="InterPro" id="IPR013563">
    <property type="entry name" value="Oligopep_ABC_C"/>
</dbReference>
<protein>
    <submittedName>
        <fullName evidence="6">Nickel ABC transporter ATP-binding protein NikE</fullName>
    </submittedName>
</protein>
<evidence type="ECO:0000313" key="6">
    <source>
        <dbReference type="EMBL" id="MFD2798683.1"/>
    </source>
</evidence>
<evidence type="ECO:0000259" key="5">
    <source>
        <dbReference type="PROSITE" id="PS50893"/>
    </source>
</evidence>
<sequence>MTQVAVRNALVVSDLRVATLTGTPVLKGVSYEIAPGEVLALVGESGSGKTTAGLAALGHFRQGLVSRGGTVLASPRDGEPVNVLELPERERRALRGATVAYIPQDPALSLNPALRIGRQISEVLEVHGYGASDAERAARVAEVLTEVGLPGDEAYQRRYPHQLSGGQQQRVGIAMAFACRPSVVVLDEPTTGLDVMTQTLVLRTVKELTTHHDVAALYITHDLAVVSAIADRVAVMYQGELVETGGTEEVLRRPGHAYTRRLVAAVPHLDGGSPGTPASGTAPVLAVRALAVSYGDHRVLRGVDLDVRPGECLMLLGESGSGKTTLSQCIAGLREHDGGSVELDGATLPAATRARSAEQLRAVQYVFQSPFSSLNPRKTIAQSVEAPLRTLTDLDRAARRDRVAEVLDRVRLSRALADRLPDQLSGGERQRAAIARALVTTPRVLLCDEVTSALDVSVQATIVDLLRELREELGMAMLFVTHNIALARHIADRIAVLRDGEVVEEGAVDDVLTAPAHPYTRELLAHTPRI</sequence>
<dbReference type="PANTHER" id="PTHR43776">
    <property type="entry name" value="TRANSPORT ATP-BINDING PROTEIN"/>
    <property type="match status" value="1"/>
</dbReference>
<dbReference type="NCBIfam" id="NF007739">
    <property type="entry name" value="PRK10419.1"/>
    <property type="match status" value="2"/>
</dbReference>
<keyword evidence="3" id="KW-0547">Nucleotide-binding</keyword>
<dbReference type="GO" id="GO:0005524">
    <property type="term" value="F:ATP binding"/>
    <property type="evidence" value="ECO:0007669"/>
    <property type="project" value="UniProtKB-KW"/>
</dbReference>
<keyword evidence="4 6" id="KW-0067">ATP-binding</keyword>
<evidence type="ECO:0000256" key="4">
    <source>
        <dbReference type="ARBA" id="ARBA00022840"/>
    </source>
</evidence>
<proteinExistence type="inferred from homology"/>
<keyword evidence="2" id="KW-0813">Transport</keyword>
<feature type="domain" description="ABC transporter" evidence="5">
    <location>
        <begin position="285"/>
        <end position="524"/>
    </location>
</feature>
<dbReference type="Gene3D" id="3.40.50.300">
    <property type="entry name" value="P-loop containing nucleotide triphosphate hydrolases"/>
    <property type="match status" value="2"/>
</dbReference>
<dbReference type="PROSITE" id="PS00211">
    <property type="entry name" value="ABC_TRANSPORTER_1"/>
    <property type="match status" value="2"/>
</dbReference>
<dbReference type="Proteomes" id="UP001597478">
    <property type="component" value="Unassembled WGS sequence"/>
</dbReference>
<accession>A0ABW5W7W9</accession>
<dbReference type="RefSeq" id="WP_377388683.1">
    <property type="nucleotide sequence ID" value="NZ_JBHSAN010000014.1"/>
</dbReference>
<dbReference type="InterPro" id="IPR017871">
    <property type="entry name" value="ABC_transporter-like_CS"/>
</dbReference>
<evidence type="ECO:0000256" key="2">
    <source>
        <dbReference type="ARBA" id="ARBA00022448"/>
    </source>
</evidence>
<feature type="domain" description="ABC transporter" evidence="5">
    <location>
        <begin position="10"/>
        <end position="263"/>
    </location>
</feature>
<evidence type="ECO:0000256" key="1">
    <source>
        <dbReference type="ARBA" id="ARBA00005417"/>
    </source>
</evidence>
<dbReference type="CDD" id="cd03257">
    <property type="entry name" value="ABC_NikE_OppD_transporters"/>
    <property type="match status" value="2"/>
</dbReference>
<dbReference type="InterPro" id="IPR003593">
    <property type="entry name" value="AAA+_ATPase"/>
</dbReference>
<evidence type="ECO:0000313" key="7">
    <source>
        <dbReference type="Proteomes" id="UP001597478"/>
    </source>
</evidence>
<gene>
    <name evidence="6" type="primary">nikE</name>
    <name evidence="6" type="ORF">ACFS2C_04675</name>
</gene>
<dbReference type="SUPFAM" id="SSF52540">
    <property type="entry name" value="P-loop containing nucleoside triphosphate hydrolases"/>
    <property type="match status" value="2"/>
</dbReference>
<dbReference type="InterPro" id="IPR025662">
    <property type="entry name" value="Sigma_54_int_dom_ATP-bd_1"/>
</dbReference>
<dbReference type="PROSITE" id="PS00675">
    <property type="entry name" value="SIGMA54_INTERACT_1"/>
    <property type="match status" value="1"/>
</dbReference>
<keyword evidence="7" id="KW-1185">Reference proteome</keyword>
<comment type="caution">
    <text evidence="6">The sequence shown here is derived from an EMBL/GenBank/DDBJ whole genome shotgun (WGS) entry which is preliminary data.</text>
</comment>
<dbReference type="PANTHER" id="PTHR43776:SF7">
    <property type="entry name" value="D,D-DIPEPTIDE TRANSPORT ATP-BINDING PROTEIN DDPF-RELATED"/>
    <property type="match status" value="1"/>
</dbReference>
<dbReference type="PROSITE" id="PS50893">
    <property type="entry name" value="ABC_TRANSPORTER_2"/>
    <property type="match status" value="2"/>
</dbReference>
<comment type="similarity">
    <text evidence="1">Belongs to the ABC transporter superfamily.</text>
</comment>